<dbReference type="InterPro" id="IPR012338">
    <property type="entry name" value="Beta-lactam/transpept-like"/>
</dbReference>
<name>A0A1V4HKH6_9BACL</name>
<keyword evidence="2" id="KW-0378">Hydrolase</keyword>
<feature type="domain" description="Beta-lactamase-related" evidence="1">
    <location>
        <begin position="30"/>
        <end position="312"/>
    </location>
</feature>
<dbReference type="AlphaFoldDB" id="A0A1V4HKH6"/>
<organism evidence="2 3">
    <name type="scientific">Paenibacillus ferrarius</name>
    <dbReference type="NCBI Taxonomy" id="1469647"/>
    <lineage>
        <taxon>Bacteria</taxon>
        <taxon>Bacillati</taxon>
        <taxon>Bacillota</taxon>
        <taxon>Bacilli</taxon>
        <taxon>Bacillales</taxon>
        <taxon>Paenibacillaceae</taxon>
        <taxon>Paenibacillus</taxon>
    </lineage>
</organism>
<dbReference type="STRING" id="1469647.BC351_04365"/>
<protein>
    <submittedName>
        <fullName evidence="2">Serine hydrolase</fullName>
    </submittedName>
</protein>
<dbReference type="InterPro" id="IPR001466">
    <property type="entry name" value="Beta-lactam-related"/>
</dbReference>
<dbReference type="Pfam" id="PF00144">
    <property type="entry name" value="Beta-lactamase"/>
    <property type="match status" value="1"/>
</dbReference>
<dbReference type="Proteomes" id="UP000190626">
    <property type="component" value="Unassembled WGS sequence"/>
</dbReference>
<dbReference type="GO" id="GO:0016787">
    <property type="term" value="F:hydrolase activity"/>
    <property type="evidence" value="ECO:0007669"/>
    <property type="project" value="UniProtKB-KW"/>
</dbReference>
<dbReference type="OrthoDB" id="2356735at2"/>
<reference evidence="3" key="1">
    <citation type="submission" date="2016-07" db="EMBL/GenBank/DDBJ databases">
        <authorList>
            <person name="Florea S."/>
            <person name="Webb J.S."/>
            <person name="Jaromczyk J."/>
            <person name="Schardl C.L."/>
        </authorList>
    </citation>
    <scope>NUCLEOTIDE SEQUENCE [LARGE SCALE GENOMIC DNA]</scope>
    <source>
        <strain evidence="3">CY1</strain>
    </source>
</reference>
<evidence type="ECO:0000313" key="2">
    <source>
        <dbReference type="EMBL" id="OPH57750.1"/>
    </source>
</evidence>
<proteinExistence type="predicted"/>
<evidence type="ECO:0000313" key="3">
    <source>
        <dbReference type="Proteomes" id="UP000190626"/>
    </source>
</evidence>
<dbReference type="EMBL" id="MBTG01000012">
    <property type="protein sequence ID" value="OPH57750.1"/>
    <property type="molecule type" value="Genomic_DNA"/>
</dbReference>
<dbReference type="PANTHER" id="PTHR43283">
    <property type="entry name" value="BETA-LACTAMASE-RELATED"/>
    <property type="match status" value="1"/>
</dbReference>
<comment type="caution">
    <text evidence="2">The sequence shown here is derived from an EMBL/GenBank/DDBJ whole genome shotgun (WGS) entry which is preliminary data.</text>
</comment>
<gene>
    <name evidence="2" type="ORF">BC351_04365</name>
</gene>
<accession>A0A1V4HKH6</accession>
<evidence type="ECO:0000259" key="1">
    <source>
        <dbReference type="Pfam" id="PF00144"/>
    </source>
</evidence>
<dbReference type="RefSeq" id="WP_079413277.1">
    <property type="nucleotide sequence ID" value="NZ_MBTG01000012.1"/>
</dbReference>
<dbReference type="InterPro" id="IPR050789">
    <property type="entry name" value="Diverse_Enzym_Activities"/>
</dbReference>
<dbReference type="PANTHER" id="PTHR43283:SF7">
    <property type="entry name" value="BETA-LACTAMASE-RELATED DOMAIN-CONTAINING PROTEIN"/>
    <property type="match status" value="1"/>
</dbReference>
<sequence length="337" mass="38442">MQLPVGASNNAFNELNEYVLKIRNMISASAASTYIIQDDCVVNEWYSGFHDKTIDSRKIDIQSRFNIASIRKTFLGFAVSVALYEGRIESLDEYVIDYLEDLDELLLKDTKIRHLLTHTHGLQGSDHPLIRIFPPGTGWKYNNTGVNLLIKIVNKVFAQTLAEVIEERLFKPYGFTESGWVQEKSDKLVWLDEVYKDNQGNDANLFVSTKELAYWGYILLAKGKVNGRQIIPSAIFEQVSSIVSPAELSETLPRNGYFWWIQDKPQSFSELGHQLPKNAYQSLGLYGNTVLVIPEYKVVAVKMLNQVERNPPEYDYIKDIQTFGNLVCKCISNNSKH</sequence>
<dbReference type="SUPFAM" id="SSF56601">
    <property type="entry name" value="beta-lactamase/transpeptidase-like"/>
    <property type="match status" value="1"/>
</dbReference>
<keyword evidence="3" id="KW-1185">Reference proteome</keyword>
<dbReference type="Gene3D" id="3.40.710.10">
    <property type="entry name" value="DD-peptidase/beta-lactamase superfamily"/>
    <property type="match status" value="1"/>
</dbReference>